<dbReference type="InterPro" id="IPR003034">
    <property type="entry name" value="SAP_dom"/>
</dbReference>
<feature type="compositionally biased region" description="Polar residues" evidence="1">
    <location>
        <begin position="106"/>
        <end position="119"/>
    </location>
</feature>
<gene>
    <name evidence="3" type="primary">PLEST011985</name>
    <name evidence="3" type="ORF">PLESTB_001959600</name>
</gene>
<protein>
    <recommendedName>
        <fullName evidence="2">SAP domain-containing protein</fullName>
    </recommendedName>
</protein>
<feature type="region of interest" description="Disordered" evidence="1">
    <location>
        <begin position="60"/>
        <end position="125"/>
    </location>
</feature>
<evidence type="ECO:0000259" key="2">
    <source>
        <dbReference type="PROSITE" id="PS50800"/>
    </source>
</evidence>
<evidence type="ECO:0000313" key="4">
    <source>
        <dbReference type="Proteomes" id="UP001165080"/>
    </source>
</evidence>
<comment type="caution">
    <text evidence="3">The sequence shown here is derived from an EMBL/GenBank/DDBJ whole genome shotgun (WGS) entry which is preliminary data.</text>
</comment>
<dbReference type="OrthoDB" id="445357at2759"/>
<dbReference type="EMBL" id="BRXU01000077">
    <property type="protein sequence ID" value="GLC62918.1"/>
    <property type="molecule type" value="Genomic_DNA"/>
</dbReference>
<name>A0A9W6C2Z6_9CHLO</name>
<dbReference type="InterPro" id="IPR018276">
    <property type="entry name" value="DDA1_dom"/>
</dbReference>
<dbReference type="AlphaFoldDB" id="A0A9W6C2Z6"/>
<reference evidence="3 4" key="1">
    <citation type="journal article" date="2023" name="Commun. Biol.">
        <title>Reorganization of the ancestral sex-determining regions during the evolution of trioecy in Pleodorina starrii.</title>
        <authorList>
            <person name="Takahashi K."/>
            <person name="Suzuki S."/>
            <person name="Kawai-Toyooka H."/>
            <person name="Yamamoto K."/>
            <person name="Hamaji T."/>
            <person name="Ootsuki R."/>
            <person name="Yamaguchi H."/>
            <person name="Kawachi M."/>
            <person name="Higashiyama T."/>
            <person name="Nozaki H."/>
        </authorList>
    </citation>
    <scope>NUCLEOTIDE SEQUENCE [LARGE SCALE GENOMIC DNA]</scope>
    <source>
        <strain evidence="3 4">NIES-4479</strain>
    </source>
</reference>
<feature type="compositionally biased region" description="Basic and acidic residues" evidence="1">
    <location>
        <begin position="66"/>
        <end position="77"/>
    </location>
</feature>
<sequence length="164" mass="17805">MLADLNNLPARRLTPCNTVFRTYPCSYVCTHDTEPPDGQVIHTDQSTSALLRIVKKRESSAVGVRKGAEVKNVKRPVDTGSADATDERPAKKPNVGTANGAAKANPTANPSSQHPTASFTADELKAKTVPQLKELLRARGLPVSGAKDELVRRLVDYQRANKYK</sequence>
<dbReference type="Proteomes" id="UP001165080">
    <property type="component" value="Unassembled WGS sequence"/>
</dbReference>
<evidence type="ECO:0000256" key="1">
    <source>
        <dbReference type="SAM" id="MobiDB-lite"/>
    </source>
</evidence>
<organism evidence="3 4">
    <name type="scientific">Pleodorina starrii</name>
    <dbReference type="NCBI Taxonomy" id="330485"/>
    <lineage>
        <taxon>Eukaryota</taxon>
        <taxon>Viridiplantae</taxon>
        <taxon>Chlorophyta</taxon>
        <taxon>core chlorophytes</taxon>
        <taxon>Chlorophyceae</taxon>
        <taxon>CS clade</taxon>
        <taxon>Chlamydomonadales</taxon>
        <taxon>Volvocaceae</taxon>
        <taxon>Pleodorina</taxon>
    </lineage>
</organism>
<dbReference type="Pfam" id="PF10172">
    <property type="entry name" value="DDA1"/>
    <property type="match status" value="1"/>
</dbReference>
<proteinExistence type="predicted"/>
<dbReference type="Gene3D" id="1.10.720.30">
    <property type="entry name" value="SAP domain"/>
    <property type="match status" value="1"/>
</dbReference>
<feature type="domain" description="SAP" evidence="2">
    <location>
        <begin position="124"/>
        <end position="158"/>
    </location>
</feature>
<dbReference type="SMART" id="SM00513">
    <property type="entry name" value="SAP"/>
    <property type="match status" value="1"/>
</dbReference>
<dbReference type="Pfam" id="PF02037">
    <property type="entry name" value="SAP"/>
    <property type="match status" value="1"/>
</dbReference>
<dbReference type="SUPFAM" id="SSF68906">
    <property type="entry name" value="SAP domain"/>
    <property type="match status" value="1"/>
</dbReference>
<dbReference type="InterPro" id="IPR036361">
    <property type="entry name" value="SAP_dom_sf"/>
</dbReference>
<accession>A0A9W6C2Z6</accession>
<dbReference type="PROSITE" id="PS50800">
    <property type="entry name" value="SAP"/>
    <property type="match status" value="1"/>
</dbReference>
<evidence type="ECO:0000313" key="3">
    <source>
        <dbReference type="EMBL" id="GLC62918.1"/>
    </source>
</evidence>
<keyword evidence="4" id="KW-1185">Reference proteome</keyword>